<name>A0A375D4S2_9BURK</name>
<accession>A0A375D4S2</accession>
<evidence type="ECO:0000313" key="1">
    <source>
        <dbReference type="EMBL" id="SPD68916.1"/>
    </source>
</evidence>
<dbReference type="Proteomes" id="UP000254259">
    <property type="component" value="Plasmid CBM2636_mp"/>
</dbReference>
<dbReference type="InterPro" id="IPR011004">
    <property type="entry name" value="Trimer_LpxA-like_sf"/>
</dbReference>
<dbReference type="SUPFAM" id="SSF51161">
    <property type="entry name" value="Trimeric LpxA-like enzymes"/>
    <property type="match status" value="1"/>
</dbReference>
<organism evidence="1 2">
    <name type="scientific">Cupriavidus taiwanensis</name>
    <dbReference type="NCBI Taxonomy" id="164546"/>
    <lineage>
        <taxon>Bacteria</taxon>
        <taxon>Pseudomonadati</taxon>
        <taxon>Pseudomonadota</taxon>
        <taxon>Betaproteobacteria</taxon>
        <taxon>Burkholderiales</taxon>
        <taxon>Burkholderiaceae</taxon>
        <taxon>Cupriavidus</taxon>
    </lineage>
</organism>
<dbReference type="AlphaFoldDB" id="A0A375D4S2"/>
<proteinExistence type="predicted"/>
<geneLocation type="plasmid" evidence="2">
    <name>cbm2636_mp</name>
</geneLocation>
<dbReference type="Gene3D" id="2.160.10.10">
    <property type="entry name" value="Hexapeptide repeat proteins"/>
    <property type="match status" value="1"/>
</dbReference>
<reference evidence="1 2" key="1">
    <citation type="submission" date="2018-01" db="EMBL/GenBank/DDBJ databases">
        <authorList>
            <person name="Clerissi C."/>
        </authorList>
    </citation>
    <scope>NUCLEOTIDE SEQUENCE [LARGE SCALE GENOMIC DNA]</scope>
    <source>
        <strain evidence="1">Cupriavidus taiwanensis SWF 66322</strain>
        <plasmid evidence="2">cbm2636_mp</plasmid>
    </source>
</reference>
<dbReference type="EMBL" id="LT984814">
    <property type="protein sequence ID" value="SPD68916.1"/>
    <property type="molecule type" value="Genomic_DNA"/>
</dbReference>
<evidence type="ECO:0000313" key="2">
    <source>
        <dbReference type="Proteomes" id="UP000254259"/>
    </source>
</evidence>
<evidence type="ECO:0008006" key="3">
    <source>
        <dbReference type="Google" id="ProtNLM"/>
    </source>
</evidence>
<keyword evidence="1" id="KW-0614">Plasmid</keyword>
<dbReference type="RefSeq" id="WP_172581860.1">
    <property type="nucleotide sequence ID" value="NZ_LT976876.1"/>
</dbReference>
<protein>
    <recommendedName>
        <fullName evidence="3">Serine O-acetyltransferase</fullName>
    </recommendedName>
</protein>
<gene>
    <name evidence="1" type="ORF">CBM2636_MP21766</name>
</gene>
<sequence length="217" mass="23578">MELIGQSRASLAAYTCAQVGALVPDGQAGAMLPVIARNLDEALQRTGRCIDAVRMWKPGSFNYLHSSQYCQYLYYLANTIWRNERDTQACTRLFLLNKALNGIDLFYEIEMPEVFFIGHSVGIVLAKATYGNYLVLYQNSTVGKNHGVAPVIGDGVVMYPNSAIIGRSHVATGSVIAQGVGVVNRDTPGHCLVFAGNGGDLVCKPVAQPAIEEYFRV</sequence>